<evidence type="ECO:0000256" key="1">
    <source>
        <dbReference type="SAM" id="MobiDB-lite"/>
    </source>
</evidence>
<dbReference type="PANTHER" id="PTHR38790">
    <property type="entry name" value="2EXR DOMAIN-CONTAINING PROTEIN-RELATED"/>
    <property type="match status" value="1"/>
</dbReference>
<proteinExistence type="predicted"/>
<evidence type="ECO:0000313" key="3">
    <source>
        <dbReference type="RefSeq" id="XP_033455996.1"/>
    </source>
</evidence>
<evidence type="ECO:0000313" key="2">
    <source>
        <dbReference type="Proteomes" id="UP000504637"/>
    </source>
</evidence>
<accession>A0A6J3LT45</accession>
<feature type="compositionally biased region" description="Basic and acidic residues" evidence="1">
    <location>
        <begin position="118"/>
        <end position="132"/>
    </location>
</feature>
<dbReference type="Proteomes" id="UP000504637">
    <property type="component" value="Unplaced"/>
</dbReference>
<keyword evidence="2" id="KW-1185">Reference proteome</keyword>
<name>A0A6J3LT45_9PEZI</name>
<dbReference type="GeneID" id="54361274"/>
<evidence type="ECO:0008006" key="4">
    <source>
        <dbReference type="Google" id="ProtNLM"/>
    </source>
</evidence>
<reference evidence="3" key="1">
    <citation type="submission" date="2020-01" db="EMBL/GenBank/DDBJ databases">
        <authorList>
            <consortium name="DOE Joint Genome Institute"/>
            <person name="Haridas S."/>
            <person name="Albert R."/>
            <person name="Binder M."/>
            <person name="Bloem J."/>
            <person name="Labutti K."/>
            <person name="Salamov A."/>
            <person name="Andreopoulos B."/>
            <person name="Baker S.E."/>
            <person name="Barry K."/>
            <person name="Bills G."/>
            <person name="Bluhm B.H."/>
            <person name="Cannon C."/>
            <person name="Castanera R."/>
            <person name="Culley D.E."/>
            <person name="Daum C."/>
            <person name="Ezra D."/>
            <person name="Gonzalez J.B."/>
            <person name="Henrissat B."/>
            <person name="Kuo A."/>
            <person name="Liang C."/>
            <person name="Lipzen A."/>
            <person name="Lutzoni F."/>
            <person name="Magnuson J."/>
            <person name="Mondo S."/>
            <person name="Nolan M."/>
            <person name="Ohm R."/>
            <person name="Pangilinan J."/>
            <person name="Park H.-J."/>
            <person name="Ramirez L."/>
            <person name="Alfaro M."/>
            <person name="Sun H."/>
            <person name="Tritt A."/>
            <person name="Yoshinaga Y."/>
            <person name="Zwiers L.-H."/>
            <person name="Turgeon B.G."/>
            <person name="Goodwin S.B."/>
            <person name="Spatafora J.W."/>
            <person name="Crous P.W."/>
            <person name="Grigoriev I.V."/>
        </authorList>
    </citation>
    <scope>NUCLEOTIDE SEQUENCE</scope>
    <source>
        <strain evidence="3">CBS 342.82</strain>
    </source>
</reference>
<protein>
    <recommendedName>
        <fullName evidence="4">F-box domain-containing protein</fullName>
    </recommendedName>
</protein>
<gene>
    <name evidence="3" type="ORF">K489DRAFT_373941</name>
</gene>
<feature type="region of interest" description="Disordered" evidence="1">
    <location>
        <begin position="118"/>
        <end position="142"/>
    </location>
</feature>
<dbReference type="OrthoDB" id="2951834at2759"/>
<organism evidence="3">
    <name type="scientific">Dissoconium aciculare CBS 342.82</name>
    <dbReference type="NCBI Taxonomy" id="1314786"/>
    <lineage>
        <taxon>Eukaryota</taxon>
        <taxon>Fungi</taxon>
        <taxon>Dikarya</taxon>
        <taxon>Ascomycota</taxon>
        <taxon>Pezizomycotina</taxon>
        <taxon>Dothideomycetes</taxon>
        <taxon>Dothideomycetidae</taxon>
        <taxon>Mycosphaerellales</taxon>
        <taxon>Dissoconiaceae</taxon>
        <taxon>Dissoconium</taxon>
    </lineage>
</organism>
<dbReference type="RefSeq" id="XP_033455996.1">
    <property type="nucleotide sequence ID" value="XM_033603474.1"/>
</dbReference>
<reference evidence="3" key="3">
    <citation type="submission" date="2025-08" db="UniProtKB">
        <authorList>
            <consortium name="RefSeq"/>
        </authorList>
    </citation>
    <scope>IDENTIFICATION</scope>
    <source>
        <strain evidence="3">CBS 342.82</strain>
    </source>
</reference>
<sequence length="363" mass="40687">MASGIVGVPLPNHNDRFATFVGYWDNNEATARQLAAIGHVYDRPPLEAIDEGSRCCLCSAFVPREVSIQVLEGPLSDSSEGCNFHSPRCDRLQVRIPLDSHMASTDQYGGRTISTMRNRFESNDRARADQPRPRHTGTTNPETNFFSLPVELRLEIYSIVLPPLPQTTSIVPLNRDSNRVVTSAVANKVGRRDYTQINLLATCKIVHREALGFLFHKRAFRFQHLSSNNFNSTSSKTLYLFLRHIGAQGRAELECVDIQLGGREDAIAFALLASCRNLKSITIRHSKPHLIAVPTPPVWLVEGIASFLSLRGLRNVNFANPEQDECRWLRASDQDAVVITRELSKNRGEPSSVRFVDGRWLDL</sequence>
<reference evidence="3" key="2">
    <citation type="submission" date="2020-04" db="EMBL/GenBank/DDBJ databases">
        <authorList>
            <consortium name="NCBI Genome Project"/>
        </authorList>
    </citation>
    <scope>NUCLEOTIDE SEQUENCE</scope>
    <source>
        <strain evidence="3">CBS 342.82</strain>
    </source>
</reference>
<dbReference type="AlphaFoldDB" id="A0A6J3LT45"/>